<name>A0ABP7QNV5_9ACTN</name>
<dbReference type="Gene3D" id="3.40.1010.10">
    <property type="entry name" value="Cobalt-precorrin-4 Transmethylase, Domain 1"/>
    <property type="match status" value="1"/>
</dbReference>
<keyword evidence="5 6" id="KW-0949">S-adenosyl-L-methionine</keyword>
<dbReference type="HAMAP" id="MF_01877">
    <property type="entry name" value="16SrRNA_methyltr_I"/>
    <property type="match status" value="1"/>
</dbReference>
<keyword evidence="3 6" id="KW-0489">Methyltransferase</keyword>
<dbReference type="InterPro" id="IPR035996">
    <property type="entry name" value="4pyrrol_Methylase_sf"/>
</dbReference>
<reference evidence="9" key="1">
    <citation type="journal article" date="2019" name="Int. J. Syst. Evol. Microbiol.">
        <title>The Global Catalogue of Microorganisms (GCM) 10K type strain sequencing project: providing services to taxonomists for standard genome sequencing and annotation.</title>
        <authorList>
            <consortium name="The Broad Institute Genomics Platform"/>
            <consortium name="The Broad Institute Genome Sequencing Center for Infectious Disease"/>
            <person name="Wu L."/>
            <person name="Ma J."/>
        </authorList>
    </citation>
    <scope>NUCLEOTIDE SEQUENCE [LARGE SCALE GENOMIC DNA]</scope>
    <source>
        <strain evidence="9">JCM 17027</strain>
    </source>
</reference>
<evidence type="ECO:0000256" key="2">
    <source>
        <dbReference type="ARBA" id="ARBA00022552"/>
    </source>
</evidence>
<comment type="similarity">
    <text evidence="6">Belongs to the methyltransferase superfamily. RsmI family.</text>
</comment>
<dbReference type="SUPFAM" id="SSF53790">
    <property type="entry name" value="Tetrapyrrole methylase"/>
    <property type="match status" value="1"/>
</dbReference>
<keyword evidence="2 6" id="KW-0698">rRNA processing</keyword>
<organism evidence="8 9">
    <name type="scientific">Streptomyces marokkonensis</name>
    <dbReference type="NCBI Taxonomy" id="324855"/>
    <lineage>
        <taxon>Bacteria</taxon>
        <taxon>Bacillati</taxon>
        <taxon>Actinomycetota</taxon>
        <taxon>Actinomycetes</taxon>
        <taxon>Kitasatosporales</taxon>
        <taxon>Streptomycetaceae</taxon>
        <taxon>Streptomyces</taxon>
    </lineage>
</organism>
<dbReference type="PANTHER" id="PTHR46111:SF1">
    <property type="entry name" value="RIBOSOMAL RNA SMALL SUBUNIT METHYLTRANSFERASE I"/>
    <property type="match status" value="1"/>
</dbReference>
<dbReference type="Pfam" id="PF00590">
    <property type="entry name" value="TP_methylase"/>
    <property type="match status" value="1"/>
</dbReference>
<dbReference type="CDD" id="cd11648">
    <property type="entry name" value="RsmI"/>
    <property type="match status" value="1"/>
</dbReference>
<dbReference type="RefSeq" id="WP_345593653.1">
    <property type="nucleotide sequence ID" value="NZ_BAABCQ010000069.1"/>
</dbReference>
<evidence type="ECO:0000256" key="3">
    <source>
        <dbReference type="ARBA" id="ARBA00022603"/>
    </source>
</evidence>
<evidence type="ECO:0000259" key="7">
    <source>
        <dbReference type="Pfam" id="PF00590"/>
    </source>
</evidence>
<keyword evidence="9" id="KW-1185">Reference proteome</keyword>
<dbReference type="PANTHER" id="PTHR46111">
    <property type="entry name" value="RIBOSOMAL RNA SMALL SUBUNIT METHYLTRANSFERASE I"/>
    <property type="match status" value="1"/>
</dbReference>
<evidence type="ECO:0000313" key="9">
    <source>
        <dbReference type="Proteomes" id="UP001500034"/>
    </source>
</evidence>
<evidence type="ECO:0000313" key="8">
    <source>
        <dbReference type="EMBL" id="GAA3985551.1"/>
    </source>
</evidence>
<dbReference type="PIRSF" id="PIRSF005917">
    <property type="entry name" value="MTase_YraL"/>
    <property type="match status" value="1"/>
</dbReference>
<dbReference type="InterPro" id="IPR000878">
    <property type="entry name" value="4pyrrol_Mease"/>
</dbReference>
<dbReference type="EMBL" id="BAABCQ010000069">
    <property type="protein sequence ID" value="GAA3985551.1"/>
    <property type="molecule type" value="Genomic_DNA"/>
</dbReference>
<dbReference type="Proteomes" id="UP001500034">
    <property type="component" value="Unassembled WGS sequence"/>
</dbReference>
<accession>A0ABP7QNV5</accession>
<evidence type="ECO:0000256" key="6">
    <source>
        <dbReference type="HAMAP-Rule" id="MF_01877"/>
    </source>
</evidence>
<dbReference type="Gene3D" id="3.30.950.10">
    <property type="entry name" value="Methyltransferase, Cobalt-precorrin-4 Transmethylase, Domain 2"/>
    <property type="match status" value="1"/>
</dbReference>
<evidence type="ECO:0000256" key="1">
    <source>
        <dbReference type="ARBA" id="ARBA00022490"/>
    </source>
</evidence>
<comment type="caution">
    <text evidence="8">The sequence shown here is derived from an EMBL/GenBank/DDBJ whole genome shotgun (WGS) entry which is preliminary data.</text>
</comment>
<keyword evidence="4 6" id="KW-0808">Transferase</keyword>
<dbReference type="InterPro" id="IPR014777">
    <property type="entry name" value="4pyrrole_Mease_sub1"/>
</dbReference>
<dbReference type="EC" id="2.1.1.198" evidence="6"/>
<evidence type="ECO:0000256" key="5">
    <source>
        <dbReference type="ARBA" id="ARBA00022691"/>
    </source>
</evidence>
<feature type="domain" description="Tetrapyrrole methylase" evidence="7">
    <location>
        <begin position="4"/>
        <end position="207"/>
    </location>
</feature>
<dbReference type="NCBIfam" id="TIGR00096">
    <property type="entry name" value="16S rRNA (cytidine(1402)-2'-O)-methyltransferase"/>
    <property type="match status" value="1"/>
</dbReference>
<gene>
    <name evidence="6 8" type="primary">rsmI</name>
    <name evidence="8" type="ORF">GCM10022384_37320</name>
</gene>
<proteinExistence type="inferred from homology"/>
<dbReference type="InterPro" id="IPR008189">
    <property type="entry name" value="rRNA_ssu_MeTfrase_I"/>
</dbReference>
<protein>
    <recommendedName>
        <fullName evidence="6">Ribosomal RNA small subunit methyltransferase I</fullName>
        <ecNumber evidence="6">2.1.1.198</ecNumber>
    </recommendedName>
    <alternativeName>
        <fullName evidence="6">16S rRNA 2'-O-ribose C1402 methyltransferase</fullName>
    </alternativeName>
    <alternativeName>
        <fullName evidence="6">rRNA (cytidine-2'-O-)-methyltransferase RsmI</fullName>
    </alternativeName>
</protein>
<sequence>MTGTLVLAGTPIGDVRDAPPRLAEELAGADVVAAEDTRRLRRLTQALGVTPKGRVVSYFEGNESARTPELVEELAGGARVLLVTDAGMPSVSDPGYRLVAAAVERDVRVTAVPGPSAVLTALALSGLPVDRFCFEGFLPRKAGERLSRLREVAGERRTLVYFEAPHRLDDTLAAMAEVFGTDRRAAVCRELTKTYEEVRRGPLRELAEWAAEGVRGEITVVVEGAPEKGPEEFGAEELVRRVRVREDAGERRKEAIAAVAAQVGVPKREVFDAVVAAKNAGA</sequence>
<comment type="catalytic activity">
    <reaction evidence="6">
        <text>cytidine(1402) in 16S rRNA + S-adenosyl-L-methionine = 2'-O-methylcytidine(1402) in 16S rRNA + S-adenosyl-L-homocysteine + H(+)</text>
        <dbReference type="Rhea" id="RHEA:42924"/>
        <dbReference type="Rhea" id="RHEA-COMP:10285"/>
        <dbReference type="Rhea" id="RHEA-COMP:10286"/>
        <dbReference type="ChEBI" id="CHEBI:15378"/>
        <dbReference type="ChEBI" id="CHEBI:57856"/>
        <dbReference type="ChEBI" id="CHEBI:59789"/>
        <dbReference type="ChEBI" id="CHEBI:74495"/>
        <dbReference type="ChEBI" id="CHEBI:82748"/>
        <dbReference type="EC" id="2.1.1.198"/>
    </reaction>
</comment>
<dbReference type="InterPro" id="IPR014776">
    <property type="entry name" value="4pyrrole_Mease_sub2"/>
</dbReference>
<evidence type="ECO:0000256" key="4">
    <source>
        <dbReference type="ARBA" id="ARBA00022679"/>
    </source>
</evidence>
<comment type="function">
    <text evidence="6">Catalyzes the 2'-O-methylation of the ribose of cytidine 1402 (C1402) in 16S rRNA.</text>
</comment>
<keyword evidence="1 6" id="KW-0963">Cytoplasm</keyword>
<comment type="subcellular location">
    <subcellularLocation>
        <location evidence="6">Cytoplasm</location>
    </subcellularLocation>
</comment>